<feature type="compositionally biased region" description="Low complexity" evidence="1">
    <location>
        <begin position="38"/>
        <end position="52"/>
    </location>
</feature>
<evidence type="ECO:0000313" key="2">
    <source>
        <dbReference type="EMBL" id="KAF2812374.1"/>
    </source>
</evidence>
<reference evidence="4" key="3">
    <citation type="submission" date="2025-04" db="UniProtKB">
        <authorList>
            <consortium name="RefSeq"/>
        </authorList>
    </citation>
    <scope>IDENTIFICATION</scope>
    <source>
        <strain evidence="4">CBS 304.34</strain>
    </source>
</reference>
<gene>
    <name evidence="2 4" type="ORF">BDZ99DRAFT_474555</name>
</gene>
<dbReference type="RefSeq" id="XP_033579338.1">
    <property type="nucleotide sequence ID" value="XM_033721916.1"/>
</dbReference>
<dbReference type="Proteomes" id="UP000504636">
    <property type="component" value="Unplaced"/>
</dbReference>
<name>A0A6A6YWJ9_9PEZI</name>
<keyword evidence="3" id="KW-1185">Reference proteome</keyword>
<dbReference type="GeneID" id="54462809"/>
<dbReference type="AlphaFoldDB" id="A0A6A6YWJ9"/>
<feature type="region of interest" description="Disordered" evidence="1">
    <location>
        <begin position="145"/>
        <end position="171"/>
    </location>
</feature>
<evidence type="ECO:0008006" key="5">
    <source>
        <dbReference type="Google" id="ProtNLM"/>
    </source>
</evidence>
<protein>
    <recommendedName>
        <fullName evidence="5">C2H2-type domain-containing protein</fullName>
    </recommendedName>
</protein>
<proteinExistence type="predicted"/>
<evidence type="ECO:0000313" key="3">
    <source>
        <dbReference type="Proteomes" id="UP000504636"/>
    </source>
</evidence>
<evidence type="ECO:0000313" key="4">
    <source>
        <dbReference type="RefSeq" id="XP_033579338.1"/>
    </source>
</evidence>
<accession>A0A6A6YWJ9</accession>
<dbReference type="OrthoDB" id="10658894at2759"/>
<evidence type="ECO:0000256" key="1">
    <source>
        <dbReference type="SAM" id="MobiDB-lite"/>
    </source>
</evidence>
<reference evidence="4" key="2">
    <citation type="submission" date="2020-04" db="EMBL/GenBank/DDBJ databases">
        <authorList>
            <consortium name="NCBI Genome Project"/>
        </authorList>
    </citation>
    <scope>NUCLEOTIDE SEQUENCE</scope>
    <source>
        <strain evidence="4">CBS 304.34</strain>
    </source>
</reference>
<organism evidence="2">
    <name type="scientific">Mytilinidion resinicola</name>
    <dbReference type="NCBI Taxonomy" id="574789"/>
    <lineage>
        <taxon>Eukaryota</taxon>
        <taxon>Fungi</taxon>
        <taxon>Dikarya</taxon>
        <taxon>Ascomycota</taxon>
        <taxon>Pezizomycotina</taxon>
        <taxon>Dothideomycetes</taxon>
        <taxon>Pleosporomycetidae</taxon>
        <taxon>Mytilinidiales</taxon>
        <taxon>Mytilinidiaceae</taxon>
        <taxon>Mytilinidion</taxon>
    </lineage>
</organism>
<reference evidence="2 4" key="1">
    <citation type="journal article" date="2020" name="Stud. Mycol.">
        <title>101 Dothideomycetes genomes: a test case for predicting lifestyles and emergence of pathogens.</title>
        <authorList>
            <person name="Haridas S."/>
            <person name="Albert R."/>
            <person name="Binder M."/>
            <person name="Bloem J."/>
            <person name="Labutti K."/>
            <person name="Salamov A."/>
            <person name="Andreopoulos B."/>
            <person name="Baker S."/>
            <person name="Barry K."/>
            <person name="Bills G."/>
            <person name="Bluhm B."/>
            <person name="Cannon C."/>
            <person name="Castanera R."/>
            <person name="Culley D."/>
            <person name="Daum C."/>
            <person name="Ezra D."/>
            <person name="Gonzalez J."/>
            <person name="Henrissat B."/>
            <person name="Kuo A."/>
            <person name="Liang C."/>
            <person name="Lipzen A."/>
            <person name="Lutzoni F."/>
            <person name="Magnuson J."/>
            <person name="Mondo S."/>
            <person name="Nolan M."/>
            <person name="Ohm R."/>
            <person name="Pangilinan J."/>
            <person name="Park H.-J."/>
            <person name="Ramirez L."/>
            <person name="Alfaro M."/>
            <person name="Sun H."/>
            <person name="Tritt A."/>
            <person name="Yoshinaga Y."/>
            <person name="Zwiers L.-H."/>
            <person name="Turgeon B."/>
            <person name="Goodwin S."/>
            <person name="Spatafora J."/>
            <person name="Crous P."/>
            <person name="Grigoriev I."/>
        </authorList>
    </citation>
    <scope>NUCLEOTIDE SEQUENCE</scope>
    <source>
        <strain evidence="2 4">CBS 304.34</strain>
    </source>
</reference>
<feature type="region of interest" description="Disordered" evidence="1">
    <location>
        <begin position="35"/>
        <end position="63"/>
    </location>
</feature>
<sequence length="365" mass="40946">MDFATGWDGLTTDDSMYSLNSSQYSSVNDLSCIPVTPPATSRASPSPTVSSSHSRKRDSVLEESNAVKRVKTFSFPLSEPATVLCEAWLESYPSIFPKAKHIRALTDLTDESGKNIEQWLSQRMRQSPAQACRDVHPNRNLPLMRTPPSYEPSHTPSVSLPPYSPVPAGLSSPRIETRPAPDLPTLRTAALKEASHALSSSSTSTGRHCVPATSPDLLTRDASKPFQCTHKCGACFAQRDDWRKHEGRRAPQEGWLCLVPSCKPSTARDFCKKEAAECEKGDDISRAKDVLCGRASYRRQHFRQHFKRLHPRLAPQMSEYEELGYFKAEREFEERCGFCSTRVRGWREWVAHVGKHFQEGAEHSL</sequence>
<dbReference type="EMBL" id="MU003697">
    <property type="protein sequence ID" value="KAF2812374.1"/>
    <property type="molecule type" value="Genomic_DNA"/>
</dbReference>